<accession>A0A194X3U8</accession>
<dbReference type="InterPro" id="IPR010776">
    <property type="entry name" value="Hop2_WH_dom"/>
</dbReference>
<dbReference type="GO" id="GO:0120230">
    <property type="term" value="F:recombinase activator activity"/>
    <property type="evidence" value="ECO:0007669"/>
    <property type="project" value="TreeGrafter"/>
</dbReference>
<dbReference type="Proteomes" id="UP000070700">
    <property type="component" value="Unassembled WGS sequence"/>
</dbReference>
<evidence type="ECO:0000256" key="3">
    <source>
        <dbReference type="ARBA" id="ARBA00023172"/>
    </source>
</evidence>
<dbReference type="GO" id="GO:0000709">
    <property type="term" value="P:meiotic joint molecule formation"/>
    <property type="evidence" value="ECO:0007669"/>
    <property type="project" value="TreeGrafter"/>
</dbReference>
<dbReference type="AlphaFoldDB" id="A0A194X3U8"/>
<comment type="similarity">
    <text evidence="2">Belongs to the HOP2 family.</text>
</comment>
<dbReference type="InParanoid" id="A0A194X3U8"/>
<dbReference type="GO" id="GO:0003690">
    <property type="term" value="F:double-stranded DNA binding"/>
    <property type="evidence" value="ECO:0007669"/>
    <property type="project" value="TreeGrafter"/>
</dbReference>
<dbReference type="EMBL" id="KQ947419">
    <property type="protein sequence ID" value="KUJ14863.1"/>
    <property type="molecule type" value="Genomic_DNA"/>
</dbReference>
<keyword evidence="4" id="KW-0539">Nucleus</keyword>
<keyword evidence="10" id="KW-1185">Reference proteome</keyword>
<evidence type="ECO:0000313" key="10">
    <source>
        <dbReference type="Proteomes" id="UP000070700"/>
    </source>
</evidence>
<keyword evidence="3" id="KW-0233">DNA recombination</keyword>
<dbReference type="GO" id="GO:0010774">
    <property type="term" value="P:meiotic strand invasion involved in reciprocal meiotic recombination"/>
    <property type="evidence" value="ECO:0007669"/>
    <property type="project" value="TreeGrafter"/>
</dbReference>
<sequence>MAPRKPKPADDDTASTTSTEHPVLKPNTTKSKIEKPKTEKPKAVKAKAVKKIAAAAAEGEAEEKKAVKSKVVKKDAAAVEDAAAAKTGGGGGTKEKEKGEKVKPVTGEEAVQLILSYLTAQNRPYSATDVSANLHGKVTKTTTDKLLKEMEQAGQIMGKATKKDGGGQWVFWAIQDPADTASPDQLKEMDSQISALREAIPGLKSRAKEVTSKLTTLQNAPTMEELGEMVARLQRELGEKRERVEGYKGEGRKVVTREESEKVEREWKYWGKKRGDRKKGFLNLEAVMLEGELKREDLWERAGLEEDVM</sequence>
<organism evidence="9 10">
    <name type="scientific">Mollisia scopiformis</name>
    <name type="common">Conifer needle endophyte fungus</name>
    <name type="synonym">Phialocephala scopiformis</name>
    <dbReference type="NCBI Taxonomy" id="149040"/>
    <lineage>
        <taxon>Eukaryota</taxon>
        <taxon>Fungi</taxon>
        <taxon>Dikarya</taxon>
        <taxon>Ascomycota</taxon>
        <taxon>Pezizomycotina</taxon>
        <taxon>Leotiomycetes</taxon>
        <taxon>Helotiales</taxon>
        <taxon>Mollisiaceae</taxon>
        <taxon>Mollisia</taxon>
    </lineage>
</organism>
<dbReference type="GO" id="GO:0120231">
    <property type="term" value="C:DNA recombinase auxiliary factor complex"/>
    <property type="evidence" value="ECO:0007669"/>
    <property type="project" value="TreeGrafter"/>
</dbReference>
<dbReference type="GO" id="GO:0000794">
    <property type="term" value="C:condensed nuclear chromosome"/>
    <property type="evidence" value="ECO:0007669"/>
    <property type="project" value="TreeGrafter"/>
</dbReference>
<dbReference type="PANTHER" id="PTHR15938">
    <property type="entry name" value="TBP-1 INTERACTING PROTEIN"/>
    <property type="match status" value="1"/>
</dbReference>
<feature type="compositionally biased region" description="Basic and acidic residues" evidence="7">
    <location>
        <begin position="31"/>
        <end position="42"/>
    </location>
</feature>
<reference evidence="9 10" key="1">
    <citation type="submission" date="2015-10" db="EMBL/GenBank/DDBJ databases">
        <title>Full genome of DAOMC 229536 Phialocephala scopiformis, a fungal endophyte of spruce producing the potent anti-insectan compound rugulosin.</title>
        <authorList>
            <consortium name="DOE Joint Genome Institute"/>
            <person name="Walker A.K."/>
            <person name="Frasz S.L."/>
            <person name="Seifert K.A."/>
            <person name="Miller J.D."/>
            <person name="Mondo S.J."/>
            <person name="Labutti K."/>
            <person name="Lipzen A."/>
            <person name="Dockter R."/>
            <person name="Kennedy M."/>
            <person name="Grigoriev I.V."/>
            <person name="Spatafora J.W."/>
        </authorList>
    </citation>
    <scope>NUCLEOTIDE SEQUENCE [LARGE SCALE GENOMIC DNA]</scope>
    <source>
        <strain evidence="9 10">CBS 120377</strain>
    </source>
</reference>
<gene>
    <name evidence="9" type="ORF">LY89DRAFT_720318</name>
</gene>
<dbReference type="FunCoup" id="A0A194X3U8">
    <property type="interactions" value="241"/>
</dbReference>
<dbReference type="InterPro" id="IPR036388">
    <property type="entry name" value="WH-like_DNA-bd_sf"/>
</dbReference>
<evidence type="ECO:0000259" key="8">
    <source>
        <dbReference type="Pfam" id="PF07106"/>
    </source>
</evidence>
<feature type="domain" description="Homologous-pairing protein 2 winged helix" evidence="8">
    <location>
        <begin position="109"/>
        <end position="159"/>
    </location>
</feature>
<evidence type="ECO:0000256" key="4">
    <source>
        <dbReference type="ARBA" id="ARBA00023242"/>
    </source>
</evidence>
<evidence type="ECO:0000256" key="6">
    <source>
        <dbReference type="SAM" id="Coils"/>
    </source>
</evidence>
<keyword evidence="5" id="KW-0469">Meiosis</keyword>
<feature type="compositionally biased region" description="Basic and acidic residues" evidence="7">
    <location>
        <begin position="62"/>
        <end position="77"/>
    </location>
</feature>
<feature type="region of interest" description="Disordered" evidence="7">
    <location>
        <begin position="1"/>
        <end position="104"/>
    </location>
</feature>
<dbReference type="STRING" id="149040.A0A194X3U8"/>
<keyword evidence="6" id="KW-0175">Coiled coil</keyword>
<evidence type="ECO:0000256" key="2">
    <source>
        <dbReference type="ARBA" id="ARBA00007922"/>
    </source>
</evidence>
<dbReference type="RefSeq" id="XP_018069218.1">
    <property type="nucleotide sequence ID" value="XM_018218559.1"/>
</dbReference>
<evidence type="ECO:0000256" key="7">
    <source>
        <dbReference type="SAM" id="MobiDB-lite"/>
    </source>
</evidence>
<dbReference type="Pfam" id="PF07106">
    <property type="entry name" value="WHD_TBPIP"/>
    <property type="match status" value="1"/>
</dbReference>
<dbReference type="Gene3D" id="1.10.10.10">
    <property type="entry name" value="Winged helix-like DNA-binding domain superfamily/Winged helix DNA-binding domain"/>
    <property type="match status" value="1"/>
</dbReference>
<dbReference type="PANTHER" id="PTHR15938:SF0">
    <property type="entry name" value="HOMOLOGOUS-PAIRING PROTEIN 2 HOMOLOG"/>
    <property type="match status" value="1"/>
</dbReference>
<protein>
    <submittedName>
        <fullName evidence="9">TBPIP-domain-containing protein</fullName>
    </submittedName>
</protein>
<dbReference type="OrthoDB" id="272266at2759"/>
<feature type="compositionally biased region" description="Basic and acidic residues" evidence="7">
    <location>
        <begin position="93"/>
        <end position="103"/>
    </location>
</feature>
<evidence type="ECO:0000256" key="5">
    <source>
        <dbReference type="ARBA" id="ARBA00023254"/>
    </source>
</evidence>
<dbReference type="GeneID" id="28828285"/>
<proteinExistence type="inferred from homology"/>
<dbReference type="GO" id="GO:0007129">
    <property type="term" value="P:homologous chromosome pairing at meiosis"/>
    <property type="evidence" value="ECO:0007669"/>
    <property type="project" value="TreeGrafter"/>
</dbReference>
<evidence type="ECO:0000313" key="9">
    <source>
        <dbReference type="EMBL" id="KUJ14863.1"/>
    </source>
</evidence>
<dbReference type="KEGG" id="psco:LY89DRAFT_720318"/>
<comment type="subcellular location">
    <subcellularLocation>
        <location evidence="1">Nucleus</location>
    </subcellularLocation>
</comment>
<evidence type="ECO:0000256" key="1">
    <source>
        <dbReference type="ARBA" id="ARBA00004123"/>
    </source>
</evidence>
<name>A0A194X3U8_MOLSC</name>
<dbReference type="SUPFAM" id="SSF46785">
    <property type="entry name" value="Winged helix' DNA-binding domain"/>
    <property type="match status" value="1"/>
</dbReference>
<dbReference type="InterPro" id="IPR036390">
    <property type="entry name" value="WH_DNA-bd_sf"/>
</dbReference>
<feature type="coiled-coil region" evidence="6">
    <location>
        <begin position="223"/>
        <end position="250"/>
    </location>
</feature>